<proteinExistence type="predicted"/>
<organism evidence="1">
    <name type="scientific">Darwinula stevensoni</name>
    <dbReference type="NCBI Taxonomy" id="69355"/>
    <lineage>
        <taxon>Eukaryota</taxon>
        <taxon>Metazoa</taxon>
        <taxon>Ecdysozoa</taxon>
        <taxon>Arthropoda</taxon>
        <taxon>Crustacea</taxon>
        <taxon>Oligostraca</taxon>
        <taxon>Ostracoda</taxon>
        <taxon>Podocopa</taxon>
        <taxon>Podocopida</taxon>
        <taxon>Darwinulocopina</taxon>
        <taxon>Darwinuloidea</taxon>
        <taxon>Darwinulidae</taxon>
        <taxon>Darwinula</taxon>
    </lineage>
</organism>
<sequence>MRDRPPDGQILPIRPPAAGRLSMADQMTSCLSFDGRLRALNTIAAFAQACAKHVRRATVSVPDSRGRNITLIMAMEEEGIVHESVSLKSHSIRNMKPSTTDQLVRSICESIGLIDSKKCKSAVSHSKSFFDACLRKQPILNSAPVDKL</sequence>
<accession>A0A7R8XCW9</accession>
<evidence type="ECO:0000313" key="1">
    <source>
        <dbReference type="EMBL" id="CAD7244963.1"/>
    </source>
</evidence>
<reference evidence="1" key="1">
    <citation type="submission" date="2020-11" db="EMBL/GenBank/DDBJ databases">
        <authorList>
            <person name="Tran Van P."/>
        </authorList>
    </citation>
    <scope>NUCLEOTIDE SEQUENCE</scope>
</reference>
<protein>
    <submittedName>
        <fullName evidence="1">Uncharacterized protein</fullName>
    </submittedName>
</protein>
<dbReference type="AlphaFoldDB" id="A0A7R8XCW9"/>
<gene>
    <name evidence="1" type="ORF">DSTB1V02_LOCUS4842</name>
</gene>
<dbReference type="Proteomes" id="UP000677054">
    <property type="component" value="Unassembled WGS sequence"/>
</dbReference>
<keyword evidence="2" id="KW-1185">Reference proteome</keyword>
<dbReference type="EMBL" id="CAJPEV010000746">
    <property type="protein sequence ID" value="CAG0888184.1"/>
    <property type="molecule type" value="Genomic_DNA"/>
</dbReference>
<evidence type="ECO:0000313" key="2">
    <source>
        <dbReference type="Proteomes" id="UP000677054"/>
    </source>
</evidence>
<name>A0A7R8XCW9_9CRUS</name>
<dbReference type="EMBL" id="LR900263">
    <property type="protein sequence ID" value="CAD7244963.1"/>
    <property type="molecule type" value="Genomic_DNA"/>
</dbReference>